<reference evidence="1" key="2">
    <citation type="journal article" date="2018" name="Nature">
        <title>A major lineage of non-tailed dsDNA viruses as unrecognized killers of marine bacteria.</title>
        <authorList>
            <person name="Kauffman K.M."/>
            <person name="Hussain F.A."/>
            <person name="Yang J."/>
            <person name="Arevalo P."/>
            <person name="Brown J.M."/>
            <person name="Chang W.K."/>
            <person name="VanInsberghe D."/>
            <person name="Elsherbini J."/>
            <person name="Sharma R.S."/>
            <person name="Cutler M.B."/>
            <person name="Kelly L."/>
            <person name="Polz M.F."/>
        </authorList>
    </citation>
    <scope>NUCLEOTIDE SEQUENCE</scope>
    <source>
        <strain evidence="1">10N.222.46.E12</strain>
    </source>
</reference>
<evidence type="ECO:0000313" key="1">
    <source>
        <dbReference type="EMBL" id="PMP28142.1"/>
    </source>
</evidence>
<proteinExistence type="predicted"/>
<comment type="caution">
    <text evidence="1">The sequence shown here is derived from an EMBL/GenBank/DDBJ whole genome shotgun (WGS) entry which is preliminary data.</text>
</comment>
<sequence length="101" mass="11620">MTSFIKKPFIRELIGSLILTVVITGTAPTISNQLEATDYVQKLFNVKTVGEYMDQTREQNTSELEYHVRASYEVFFRYTAPSTIFNKQAFSRYAELHASRA</sequence>
<dbReference type="EMBL" id="MDBS01000032">
    <property type="protein sequence ID" value="PMP28142.1"/>
    <property type="molecule type" value="Genomic_DNA"/>
</dbReference>
<dbReference type="AlphaFoldDB" id="A0A7Z1MI11"/>
<accession>A0A7Z1MI11</accession>
<gene>
    <name evidence="1" type="ORF">BCS90_20075</name>
</gene>
<reference evidence="1" key="1">
    <citation type="submission" date="2016-07" db="EMBL/GenBank/DDBJ databases">
        <authorList>
            <person name="Kauffman K."/>
            <person name="Arevalo P."/>
            <person name="Polz M.F."/>
        </authorList>
    </citation>
    <scope>NUCLEOTIDE SEQUENCE</scope>
    <source>
        <strain evidence="1">10N.222.46.E12</strain>
    </source>
</reference>
<dbReference type="RefSeq" id="WP_102367689.1">
    <property type="nucleotide sequence ID" value="NZ_CP170591.1"/>
</dbReference>
<name>A0A7Z1MI11_9VIBR</name>
<organism evidence="1">
    <name type="scientific">Vibrio cyclitrophicus</name>
    <dbReference type="NCBI Taxonomy" id="47951"/>
    <lineage>
        <taxon>Bacteria</taxon>
        <taxon>Pseudomonadati</taxon>
        <taxon>Pseudomonadota</taxon>
        <taxon>Gammaproteobacteria</taxon>
        <taxon>Vibrionales</taxon>
        <taxon>Vibrionaceae</taxon>
        <taxon>Vibrio</taxon>
    </lineage>
</organism>
<protein>
    <submittedName>
        <fullName evidence="1">Uncharacterized protein</fullName>
    </submittedName>
</protein>